<evidence type="ECO:0000256" key="11">
    <source>
        <dbReference type="RuleBase" id="RU364115"/>
    </source>
</evidence>
<evidence type="ECO:0000313" key="13">
    <source>
        <dbReference type="EMBL" id="XAY06344.1"/>
    </source>
</evidence>
<accession>A0AAU7AXI2</accession>
<evidence type="ECO:0000256" key="6">
    <source>
        <dbReference type="ARBA" id="ARBA00022747"/>
    </source>
</evidence>
<feature type="domain" description="Helicase ATP-binding" evidence="12">
    <location>
        <begin position="290"/>
        <end position="522"/>
    </location>
</feature>
<dbReference type="EMBL" id="CP114014">
    <property type="protein sequence ID" value="XAY06344.1"/>
    <property type="molecule type" value="Genomic_DNA"/>
</dbReference>
<dbReference type="GO" id="GO:0005524">
    <property type="term" value="F:ATP binding"/>
    <property type="evidence" value="ECO:0007669"/>
    <property type="project" value="UniProtKB-KW"/>
</dbReference>
<dbReference type="Gene3D" id="3.40.50.300">
    <property type="entry name" value="P-loop containing nucleotide triphosphate hydrolases"/>
    <property type="match status" value="2"/>
</dbReference>
<keyword evidence="9 11" id="KW-0067">ATP-binding</keyword>
<dbReference type="PANTHER" id="PTHR30195">
    <property type="entry name" value="TYPE I SITE-SPECIFIC DEOXYRIBONUCLEASE PROTEIN SUBUNIT M AND R"/>
    <property type="match status" value="1"/>
</dbReference>
<organism evidence="13">
    <name type="scientific">Paraconexibacter sp. AEG42_29</name>
    <dbReference type="NCBI Taxonomy" id="2997339"/>
    <lineage>
        <taxon>Bacteria</taxon>
        <taxon>Bacillati</taxon>
        <taxon>Actinomycetota</taxon>
        <taxon>Thermoleophilia</taxon>
        <taxon>Solirubrobacterales</taxon>
        <taxon>Paraconexibacteraceae</taxon>
        <taxon>Paraconexibacter</taxon>
    </lineage>
</organism>
<evidence type="ECO:0000256" key="2">
    <source>
        <dbReference type="ARBA" id="ARBA00008598"/>
    </source>
</evidence>
<keyword evidence="5 11" id="KW-0547">Nucleotide-binding</keyword>
<evidence type="ECO:0000256" key="10">
    <source>
        <dbReference type="ARBA" id="ARBA00023125"/>
    </source>
</evidence>
<dbReference type="CDD" id="cd22332">
    <property type="entry name" value="HsdR_N"/>
    <property type="match status" value="1"/>
</dbReference>
<dbReference type="Pfam" id="PF22679">
    <property type="entry name" value="T1R_D3-like"/>
    <property type="match status" value="1"/>
</dbReference>
<dbReference type="EC" id="3.1.21.3" evidence="11"/>
<keyword evidence="7" id="KW-0255">Endonuclease</keyword>
<comment type="similarity">
    <text evidence="2 11">Belongs to the HsdR family.</text>
</comment>
<keyword evidence="6 11" id="KW-0680">Restriction system</keyword>
<dbReference type="GO" id="GO:0003677">
    <property type="term" value="F:DNA binding"/>
    <property type="evidence" value="ECO:0007669"/>
    <property type="project" value="UniProtKB-KW"/>
</dbReference>
<dbReference type="InterPro" id="IPR007409">
    <property type="entry name" value="Restrct_endonuc_type1_HsdR_N"/>
</dbReference>
<protein>
    <recommendedName>
        <fullName evidence="11">Type I restriction enzyme endonuclease subunit</fullName>
        <shortName evidence="11">R protein</shortName>
        <ecNumber evidence="11">3.1.21.3</ecNumber>
    </recommendedName>
</protein>
<comment type="function">
    <text evidence="11">Subunit R is required for both nuclease and ATPase activities, but not for modification.</text>
</comment>
<dbReference type="Pfam" id="PF18766">
    <property type="entry name" value="SWI2_SNF2"/>
    <property type="match status" value="1"/>
</dbReference>
<keyword evidence="8 11" id="KW-0378">Hydrolase</keyword>
<dbReference type="SMART" id="SM00487">
    <property type="entry name" value="DEXDc"/>
    <property type="match status" value="1"/>
</dbReference>
<dbReference type="AlphaFoldDB" id="A0AAU7AXI2"/>
<dbReference type="NCBIfam" id="TIGR00348">
    <property type="entry name" value="hsdR"/>
    <property type="match status" value="1"/>
</dbReference>
<dbReference type="REBASE" id="848399">
    <property type="entry name" value="Psp4229ORF3215P"/>
</dbReference>
<dbReference type="InterPro" id="IPR014001">
    <property type="entry name" value="Helicase_ATP-bd"/>
</dbReference>
<dbReference type="InterPro" id="IPR021810">
    <property type="entry name" value="T1RH-like_C"/>
</dbReference>
<dbReference type="InterPro" id="IPR040980">
    <property type="entry name" value="SWI2_SNF2"/>
</dbReference>
<dbReference type="InterPro" id="IPR027417">
    <property type="entry name" value="P-loop_NTPase"/>
</dbReference>
<dbReference type="InterPro" id="IPR055180">
    <property type="entry name" value="HsdR_RecA-like_helicase_dom_2"/>
</dbReference>
<dbReference type="CDD" id="cd18800">
    <property type="entry name" value="SF2_C_EcoR124I-like"/>
    <property type="match status" value="1"/>
</dbReference>
<dbReference type="Gene3D" id="3.90.1570.50">
    <property type="match status" value="1"/>
</dbReference>
<dbReference type="SUPFAM" id="SSF52540">
    <property type="entry name" value="P-loop containing nucleoside triphosphate hydrolases"/>
    <property type="match status" value="2"/>
</dbReference>
<dbReference type="GO" id="GO:0009307">
    <property type="term" value="P:DNA restriction-modification system"/>
    <property type="evidence" value="ECO:0007669"/>
    <property type="project" value="UniProtKB-KW"/>
</dbReference>
<dbReference type="CDD" id="cd18030">
    <property type="entry name" value="DEXHc_RE_I_HsdR"/>
    <property type="match status" value="1"/>
</dbReference>
<comment type="subunit">
    <text evidence="3 11">The type I restriction/modification system is composed of three polypeptides R, M and S.</text>
</comment>
<evidence type="ECO:0000256" key="5">
    <source>
        <dbReference type="ARBA" id="ARBA00022741"/>
    </source>
</evidence>
<reference evidence="13" key="1">
    <citation type="submission" date="2022-12" db="EMBL/GenBank/DDBJ databases">
        <title>Paraconexibacter alkalitolerans sp. nov. and Baekduia alba sp. nov., isolated from soil and emended description of the genera Paraconexibacter (Chun et al., 2020) and Baekduia (An et al., 2020).</title>
        <authorList>
            <person name="Vieira S."/>
            <person name="Huber K.J."/>
            <person name="Geppert A."/>
            <person name="Wolf J."/>
            <person name="Neumann-Schaal M."/>
            <person name="Muesken M."/>
            <person name="Overmann J."/>
        </authorList>
    </citation>
    <scope>NUCLEOTIDE SEQUENCE</scope>
    <source>
        <strain evidence="13">AEG42_29</strain>
    </source>
</reference>
<evidence type="ECO:0000256" key="1">
    <source>
        <dbReference type="ARBA" id="ARBA00000851"/>
    </source>
</evidence>
<evidence type="ECO:0000256" key="4">
    <source>
        <dbReference type="ARBA" id="ARBA00022722"/>
    </source>
</evidence>
<keyword evidence="4" id="KW-0540">Nuclease</keyword>
<evidence type="ECO:0000256" key="3">
    <source>
        <dbReference type="ARBA" id="ARBA00011296"/>
    </source>
</evidence>
<sequence>MTSLAKIEQDERDNVELPLIAQLVTMGWEHTEGDKWVAAQSERSSFAEVVLRDRLRSKLIEINRNEHAQKWLTPVRADEAIAKLVAFRGATGLLTRNRALTEMLLTGVQIAKDPSQGEQRDPRVHFIDFDDWAANDFLAVNQFRVNRPGSTDWLLPDVVLFVNGIPIVVIECKSRHRKDPLVKAIDQLRRYANQRKPKSREGIEKLFDFNQLTIATSGDQARLGTFTAGPRHYGRWRTTEPGSEANVLAELGTSKLTAQQTLVAGVLRPAHLLDIVRNFVIFNDEGDRVAKIGPRYQQFRAVNRAVERLQTGKSISAGAKHDERGGVIWQTQGSGKSLAMVFLVRKMRNTAALRGHKIVFITDRRDLEGQLLGTARLTGETLSVARPQTRAPKGGVETATLTDLLKRKPPGLIFATIQKYRGADEKASDKDSADGLLDAVPEPLNTSDQIVVLADEAHRSHTSALHARLRAALPNAAHIGFTGTPILDEDKRKTTEIFGPFIDQYTLKESEEDGATVPITYEGRHAVAVVEGATSLDAVFSSFFAHLSQKERDAVVKRYATEGMVSEATEIIRAKARDMLIHYVETAMPDGFKAMVVASSRIAAVRYQEAFTELIDDLVVALDGDAEALTRWEKPDDGFLDRAALHLDRLKQIKAAAVISGAENDPPDGAPDSFVEWSDPTKTNGRITSFKKSIGADGGDVALLCVKSMLLTGFDAPIAQVMYLDRAMKGAELLQAIARVNRSADNKSRGFVVDYVGIAATLEAALALYRGEKPVKGASNDSDDELTRLEKRHARALALFSDRKLGLDDEDACVDALVEDAAFRADFADKFKDFARSLADTLPQPKALAYLGDAKRLGKIALRVRNLTRDDDLALVLADAAPKVRALIDEHVKAQGVDPTIAPVDLTDPAFAKEVDERKSPRAKAQVMEHAIRDYLTVLEDKHPARAIALSERLEEIIEKLADRWDELLDALVDLKDAATTSPSSTVPGLSAVERPFYELIVLRASLDGTAIDPKIIEATQKATALIRSEIAAVDFWRSETLRDGLRNKLVQLLDGYIDDFTTVQQLGDDMRDLAHRLHEELLGDV</sequence>
<evidence type="ECO:0000259" key="12">
    <source>
        <dbReference type="SMART" id="SM00487"/>
    </source>
</evidence>
<evidence type="ECO:0000256" key="7">
    <source>
        <dbReference type="ARBA" id="ARBA00022759"/>
    </source>
</evidence>
<keyword evidence="10 11" id="KW-0238">DNA-binding</keyword>
<evidence type="ECO:0000256" key="8">
    <source>
        <dbReference type="ARBA" id="ARBA00022801"/>
    </source>
</evidence>
<comment type="catalytic activity">
    <reaction evidence="1 11">
        <text>Endonucleolytic cleavage of DNA to give random double-stranded fragments with terminal 5'-phosphates, ATP is simultaneously hydrolyzed.</text>
        <dbReference type="EC" id="3.1.21.3"/>
    </reaction>
</comment>
<dbReference type="RefSeq" id="WP_354697578.1">
    <property type="nucleotide sequence ID" value="NZ_CP114014.1"/>
</dbReference>
<dbReference type="GO" id="GO:0009035">
    <property type="term" value="F:type I site-specific deoxyribonuclease activity"/>
    <property type="evidence" value="ECO:0007669"/>
    <property type="project" value="UniProtKB-EC"/>
</dbReference>
<name>A0AAU7AXI2_9ACTN</name>
<dbReference type="InterPro" id="IPR051268">
    <property type="entry name" value="Type-I_R_enzyme_R_subunit"/>
</dbReference>
<gene>
    <name evidence="13" type="ORF">DSM112329_03213</name>
</gene>
<dbReference type="InterPro" id="IPR004473">
    <property type="entry name" value="Restrct_endonuc_typeI_HsdR"/>
</dbReference>
<dbReference type="Pfam" id="PF04313">
    <property type="entry name" value="HSDR_N"/>
    <property type="match status" value="1"/>
</dbReference>
<evidence type="ECO:0000256" key="9">
    <source>
        <dbReference type="ARBA" id="ARBA00022840"/>
    </source>
</evidence>
<dbReference type="KEGG" id="parq:DSM112329_03213"/>
<dbReference type="Pfam" id="PF11867">
    <property type="entry name" value="T1RH-like_C"/>
    <property type="match status" value="1"/>
</dbReference>
<dbReference type="PANTHER" id="PTHR30195:SF15">
    <property type="entry name" value="TYPE I RESTRICTION ENZYME HINDI ENDONUCLEASE SUBUNIT"/>
    <property type="match status" value="1"/>
</dbReference>
<proteinExistence type="inferred from homology"/>